<dbReference type="HOGENOM" id="CLU_217691_0_0_9"/>
<feature type="compositionally biased region" description="Polar residues" evidence="1">
    <location>
        <begin position="29"/>
        <end position="45"/>
    </location>
</feature>
<accession>A0A0E2Q107</accession>
<evidence type="ECO:0000313" key="2">
    <source>
        <dbReference type="EMBL" id="ETW88057.1"/>
    </source>
</evidence>
<dbReference type="Proteomes" id="UP000024559">
    <property type="component" value="Chromosome"/>
</dbReference>
<sequence>MSYHHFSMSLHRHRARASIRKHRHRGKTSHQTIQLQESKLNNRPR</sequence>
<evidence type="ECO:0000313" key="3">
    <source>
        <dbReference type="Proteomes" id="UP000024559"/>
    </source>
</evidence>
<evidence type="ECO:0000256" key="1">
    <source>
        <dbReference type="SAM" id="MobiDB-lite"/>
    </source>
</evidence>
<feature type="compositionally biased region" description="Basic residues" evidence="1">
    <location>
        <begin position="10"/>
        <end position="28"/>
    </location>
</feature>
<organism evidence="2 3">
    <name type="scientific">Streptococcus thermophilus M17PTZA496</name>
    <dbReference type="NCBI Taxonomy" id="1433289"/>
    <lineage>
        <taxon>Bacteria</taxon>
        <taxon>Bacillati</taxon>
        <taxon>Bacillota</taxon>
        <taxon>Bacilli</taxon>
        <taxon>Lactobacillales</taxon>
        <taxon>Streptococcaceae</taxon>
        <taxon>Streptococcus</taxon>
    </lineage>
</organism>
<feature type="region of interest" description="Disordered" evidence="1">
    <location>
        <begin position="1"/>
        <end position="45"/>
    </location>
</feature>
<reference evidence="3" key="1">
    <citation type="submission" date="2013-12" db="EMBL/GenBank/DDBJ databases">
        <title>Genome sequences of Streptococcus thermophilus strains MTH17CL396 and M17PTZA496 isolated from Fontina cheese in Valle d'Aosta region (Italy).</title>
        <authorList>
            <person name="Treu L."/>
            <person name="Giacomini A."/>
            <person name="Corich V."/>
            <person name="Vendramin V."/>
            <person name="Bovo B."/>
        </authorList>
    </citation>
    <scope>NUCLEOTIDE SEQUENCE [LARGE SCALE GENOMIC DNA]</scope>
    <source>
        <strain evidence="3">M17PTZA496</strain>
    </source>
</reference>
<dbReference type="AlphaFoldDB" id="A0A0E2Q107"/>
<protein>
    <submittedName>
        <fullName evidence="2">Uncharacterized protein</fullName>
    </submittedName>
</protein>
<gene>
    <name evidence="2" type="ORF">X841_10180</name>
</gene>
<proteinExistence type="predicted"/>
<dbReference type="EMBL" id="AZJT01000069">
    <property type="protein sequence ID" value="ETW88057.1"/>
    <property type="molecule type" value="Genomic_DNA"/>
</dbReference>
<name>A0A0E2Q107_STRTR</name>
<dbReference type="RefSeq" id="WP_014608716.1">
    <property type="nucleotide sequence ID" value="NZ_CM002372.1"/>
</dbReference>
<dbReference type="PATRIC" id="fig|1433289.7.peg.2112"/>
<comment type="caution">
    <text evidence="2">The sequence shown here is derived from an EMBL/GenBank/DDBJ whole genome shotgun (WGS) entry which is preliminary data.</text>
</comment>